<comment type="subcellular location">
    <subcellularLocation>
        <location evidence="9">Cytoplasm</location>
    </subcellularLocation>
</comment>
<dbReference type="InterPro" id="IPR034505">
    <property type="entry name" value="Coproporphyrinogen-III_oxidase"/>
</dbReference>
<dbReference type="Pfam" id="PF04055">
    <property type="entry name" value="Radical_SAM"/>
    <property type="match status" value="1"/>
</dbReference>
<evidence type="ECO:0000256" key="4">
    <source>
        <dbReference type="ARBA" id="ARBA00022691"/>
    </source>
</evidence>
<keyword evidence="3 9" id="KW-0349">Heme</keyword>
<evidence type="ECO:0000256" key="6">
    <source>
        <dbReference type="ARBA" id="ARBA00023004"/>
    </source>
</evidence>
<organism evidence="11 12">
    <name type="scientific">Arthrobacter ginsengisoli</name>
    <dbReference type="NCBI Taxonomy" id="1356565"/>
    <lineage>
        <taxon>Bacteria</taxon>
        <taxon>Bacillati</taxon>
        <taxon>Actinomycetota</taxon>
        <taxon>Actinomycetes</taxon>
        <taxon>Micrococcales</taxon>
        <taxon>Micrococcaceae</taxon>
        <taxon>Arthrobacter</taxon>
    </lineage>
</organism>
<evidence type="ECO:0000256" key="1">
    <source>
        <dbReference type="ARBA" id="ARBA00006100"/>
    </source>
</evidence>
<keyword evidence="7 9" id="KW-0411">Iron-sulfur</keyword>
<protein>
    <recommendedName>
        <fullName evidence="2 9">Heme chaperone HemW</fullName>
    </recommendedName>
</protein>
<keyword evidence="11" id="KW-0560">Oxidoreductase</keyword>
<dbReference type="PANTHER" id="PTHR13932:SF5">
    <property type="entry name" value="RADICAL S-ADENOSYL METHIONINE DOMAIN-CONTAINING PROTEIN 1, MITOCHONDRIAL"/>
    <property type="match status" value="1"/>
</dbReference>
<feature type="domain" description="Radical SAM core" evidence="10">
    <location>
        <begin position="24"/>
        <end position="268"/>
    </location>
</feature>
<keyword evidence="6 9" id="KW-0408">Iron</keyword>
<keyword evidence="5 9" id="KW-0479">Metal-binding</keyword>
<evidence type="ECO:0000259" key="10">
    <source>
        <dbReference type="PROSITE" id="PS51918"/>
    </source>
</evidence>
<evidence type="ECO:0000256" key="2">
    <source>
        <dbReference type="ARBA" id="ARBA00017228"/>
    </source>
</evidence>
<evidence type="ECO:0000256" key="9">
    <source>
        <dbReference type="RuleBase" id="RU364116"/>
    </source>
</evidence>
<keyword evidence="8 9" id="KW-0143">Chaperone</keyword>
<dbReference type="PROSITE" id="PS51918">
    <property type="entry name" value="RADICAL_SAM"/>
    <property type="match status" value="1"/>
</dbReference>
<evidence type="ECO:0000256" key="8">
    <source>
        <dbReference type="ARBA" id="ARBA00023186"/>
    </source>
</evidence>
<dbReference type="GO" id="GO:0051989">
    <property type="term" value="F:coproporphyrinogen dehydrogenase activity"/>
    <property type="evidence" value="ECO:0007669"/>
    <property type="project" value="UniProtKB-EC"/>
</dbReference>
<accession>A0ABU1U6R9</accession>
<dbReference type="InterPro" id="IPR058240">
    <property type="entry name" value="rSAM_sf"/>
</dbReference>
<reference evidence="11 12" key="1">
    <citation type="submission" date="2023-07" db="EMBL/GenBank/DDBJ databases">
        <title>Sorghum-associated microbial communities from plants grown in Nebraska, USA.</title>
        <authorList>
            <person name="Schachtman D."/>
        </authorList>
    </citation>
    <scope>NUCLEOTIDE SEQUENCE [LARGE SCALE GENOMIC DNA]</scope>
    <source>
        <strain evidence="11 12">BE167</strain>
    </source>
</reference>
<evidence type="ECO:0000313" key="11">
    <source>
        <dbReference type="EMBL" id="MDR7080876.1"/>
    </source>
</evidence>
<dbReference type="CDD" id="cd01335">
    <property type="entry name" value="Radical_SAM"/>
    <property type="match status" value="1"/>
</dbReference>
<keyword evidence="9" id="KW-0004">4Fe-4S</keyword>
<dbReference type="InterPro" id="IPR013785">
    <property type="entry name" value="Aldolase_TIM"/>
</dbReference>
<dbReference type="Proteomes" id="UP001252243">
    <property type="component" value="Unassembled WGS sequence"/>
</dbReference>
<keyword evidence="9" id="KW-0963">Cytoplasm</keyword>
<dbReference type="SMART" id="SM00729">
    <property type="entry name" value="Elp3"/>
    <property type="match status" value="1"/>
</dbReference>
<comment type="caution">
    <text evidence="11">The sequence shown here is derived from an EMBL/GenBank/DDBJ whole genome shotgun (WGS) entry which is preliminary data.</text>
</comment>
<dbReference type="InterPro" id="IPR004559">
    <property type="entry name" value="HemW-like"/>
</dbReference>
<dbReference type="NCBIfam" id="TIGR00539">
    <property type="entry name" value="hemN_rel"/>
    <property type="match status" value="1"/>
</dbReference>
<evidence type="ECO:0000256" key="7">
    <source>
        <dbReference type="ARBA" id="ARBA00023014"/>
    </source>
</evidence>
<evidence type="ECO:0000256" key="3">
    <source>
        <dbReference type="ARBA" id="ARBA00022617"/>
    </source>
</evidence>
<dbReference type="EMBL" id="JAVDVQ010000001">
    <property type="protein sequence ID" value="MDR7080876.1"/>
    <property type="molecule type" value="Genomic_DNA"/>
</dbReference>
<sequence>MPSALPLGDPAPPDGLLPGQALDGAAGRAFGLYVHIPFCAVRCGYCDFNTYTATELGGGASQDAYAGTAVAEVDFAAAVLKNSGLPARPLSTVFFGGGTPTLLPAEDLARILRAAVAAWGLEPGAEVTTEANPDSVTPASLQLLADAGFTRVSFGMQSAVPHVLKVLDRTHTPSRVPEAVRWARDAGLDVSLDLIYGTPGESLEDWRFSLETALSYAPDHISAYALIVEDGTKLAAQIRRGEVPEIDDDDHAAKYELADELISAAGLAWYEVSNWSRTPEQACRHNLAYWRGDDWWGIGPGAHSHVGGVRWWNVKHPTAYANRLGAGLSPAAGRETLDSQTRNVERVMLEARLNSGLDIPSLGGLGDTGRHAVAGLIADGLVDPAAAFKGRLVLTLKGRLLADAVVRRILPD</sequence>
<name>A0ABU1U6R9_9MICC</name>
<evidence type="ECO:0000256" key="5">
    <source>
        <dbReference type="ARBA" id="ARBA00022723"/>
    </source>
</evidence>
<comment type="function">
    <text evidence="9">Probably acts as a heme chaperone, transferring heme to an unknown acceptor. Binds one molecule of heme per monomer, possibly covalently. Binds 1 [4Fe-4S] cluster. The cluster is coordinated with 3 cysteines and an exchangeable S-adenosyl-L-methionine.</text>
</comment>
<dbReference type="InterPro" id="IPR006638">
    <property type="entry name" value="Elp3/MiaA/NifB-like_rSAM"/>
</dbReference>
<dbReference type="PANTHER" id="PTHR13932">
    <property type="entry name" value="COPROPORPHYRINIGEN III OXIDASE"/>
    <property type="match status" value="1"/>
</dbReference>
<keyword evidence="4 9" id="KW-0949">S-adenosyl-L-methionine</keyword>
<dbReference type="RefSeq" id="WP_310049605.1">
    <property type="nucleotide sequence ID" value="NZ_JAVDVQ010000001.1"/>
</dbReference>
<dbReference type="SFLD" id="SFLDS00029">
    <property type="entry name" value="Radical_SAM"/>
    <property type="match status" value="1"/>
</dbReference>
<evidence type="ECO:0000313" key="12">
    <source>
        <dbReference type="Proteomes" id="UP001252243"/>
    </source>
</evidence>
<dbReference type="SFLD" id="SFLDG01065">
    <property type="entry name" value="anaerobic_coproporphyrinogen-I"/>
    <property type="match status" value="1"/>
</dbReference>
<comment type="similarity">
    <text evidence="1">Belongs to the anaerobic coproporphyrinogen-III oxidase family. HemW subfamily.</text>
</comment>
<gene>
    <name evidence="11" type="ORF">J2X01_000145</name>
</gene>
<dbReference type="SUPFAM" id="SSF102114">
    <property type="entry name" value="Radical SAM enzymes"/>
    <property type="match status" value="1"/>
</dbReference>
<proteinExistence type="inferred from homology"/>
<dbReference type="Gene3D" id="3.20.20.70">
    <property type="entry name" value="Aldolase class I"/>
    <property type="match status" value="1"/>
</dbReference>
<keyword evidence="12" id="KW-1185">Reference proteome</keyword>
<dbReference type="InterPro" id="IPR007197">
    <property type="entry name" value="rSAM"/>
</dbReference>
<dbReference type="SFLD" id="SFLDF00562">
    <property type="entry name" value="HemN-like__clustered_with_heat"/>
    <property type="match status" value="1"/>
</dbReference>